<feature type="transmembrane region" description="Helical" evidence="7">
    <location>
        <begin position="9"/>
        <end position="31"/>
    </location>
</feature>
<dbReference type="OrthoDB" id="2014333at2759"/>
<comment type="subcellular location">
    <subcellularLocation>
        <location evidence="1 7">Endoplasmic reticulum membrane</location>
        <topology evidence="1 7">Multi-pass membrane protein</topology>
    </subcellularLocation>
</comment>
<evidence type="ECO:0000256" key="1">
    <source>
        <dbReference type="ARBA" id="ARBA00004477"/>
    </source>
</evidence>
<organism evidence="8 9">
    <name type="scientific">Carpediemonas membranifera</name>
    <dbReference type="NCBI Taxonomy" id="201153"/>
    <lineage>
        <taxon>Eukaryota</taxon>
        <taxon>Metamonada</taxon>
        <taxon>Carpediemonas-like organisms</taxon>
        <taxon>Carpediemonas</taxon>
    </lineage>
</organism>
<gene>
    <name evidence="8" type="ORF">J8273_4117</name>
</gene>
<dbReference type="GO" id="GO:0005789">
    <property type="term" value="C:endoplasmic reticulum membrane"/>
    <property type="evidence" value="ECO:0007669"/>
    <property type="project" value="UniProtKB-SubCell"/>
</dbReference>
<comment type="function">
    <text evidence="7">Stabilizer subunit of the dolichol-phosphate mannose (DPM) synthase complex; tethers catalytic subunit to the ER.</text>
</comment>
<keyword evidence="5 7" id="KW-1133">Transmembrane helix</keyword>
<evidence type="ECO:0000256" key="6">
    <source>
        <dbReference type="ARBA" id="ARBA00023136"/>
    </source>
</evidence>
<evidence type="ECO:0000256" key="2">
    <source>
        <dbReference type="ARBA" id="ARBA00010430"/>
    </source>
</evidence>
<name>A0A8J6BCC3_9EUKA</name>
<dbReference type="GO" id="GO:0016757">
    <property type="term" value="F:glycosyltransferase activity"/>
    <property type="evidence" value="ECO:0007669"/>
    <property type="project" value="UniProtKB-KW"/>
</dbReference>
<dbReference type="Pfam" id="PF08285">
    <property type="entry name" value="DPM3"/>
    <property type="match status" value="1"/>
</dbReference>
<keyword evidence="3 7" id="KW-0812">Transmembrane</keyword>
<keyword evidence="9" id="KW-1185">Reference proteome</keyword>
<reference evidence="8" key="1">
    <citation type="submission" date="2021-05" db="EMBL/GenBank/DDBJ databases">
        <title>A free-living protist that lacks canonical eukaryotic 1 DNA replication and segregation systems.</title>
        <authorList>
            <person name="Salas-Leiva D.E."/>
            <person name="Tromer E.C."/>
            <person name="Curtis B.A."/>
            <person name="Jerlstrom-Hultqvist J."/>
            <person name="Kolisko M."/>
            <person name="Yi Z."/>
            <person name="Salas-Leiva J.S."/>
            <person name="Gallot-Lavallee L."/>
            <person name="Kops G.J.P.L."/>
            <person name="Archibald J.M."/>
            <person name="Simpson A.G.B."/>
            <person name="Roger A.J."/>
        </authorList>
    </citation>
    <scope>NUCLEOTIDE SEQUENCE</scope>
    <source>
        <strain evidence="8">BICM</strain>
    </source>
</reference>
<dbReference type="EMBL" id="JAHDYR010000015">
    <property type="protein sequence ID" value="KAG9394452.1"/>
    <property type="molecule type" value="Genomic_DNA"/>
</dbReference>
<accession>A0A8J6BCC3</accession>
<dbReference type="AlphaFoldDB" id="A0A8J6BCC3"/>
<evidence type="ECO:0000256" key="5">
    <source>
        <dbReference type="ARBA" id="ARBA00022989"/>
    </source>
</evidence>
<comment type="subunit">
    <text evidence="7">Component of the dolichol-phosphate mannose (DPM) synthase complex.</text>
</comment>
<keyword evidence="6 7" id="KW-0472">Membrane</keyword>
<dbReference type="Proteomes" id="UP000717585">
    <property type="component" value="Unassembled WGS sequence"/>
</dbReference>
<feature type="transmembrane region" description="Helical" evidence="7">
    <location>
        <begin position="51"/>
        <end position="72"/>
    </location>
</feature>
<comment type="caution">
    <text evidence="8">The sequence shown here is derived from an EMBL/GenBank/DDBJ whole genome shotgun (WGS) entry which is preliminary data.</text>
</comment>
<comment type="pathway">
    <text evidence="7">Protein modification; protein glycosylation.</text>
</comment>
<keyword evidence="4 7" id="KW-0256">Endoplasmic reticulum</keyword>
<sequence>MRLSLKLKLLILTNCASTLLILDLLSMTLFFNPELPFMRSIWGPPSSSVLAFIRHVLCNYTSICCVGMGAYASVSVGWKLFTFVDTPTAAKELSEEIKEAKAYLADHGFKK</sequence>
<dbReference type="InterPro" id="IPR013174">
    <property type="entry name" value="DPM3"/>
</dbReference>
<evidence type="ECO:0000313" key="8">
    <source>
        <dbReference type="EMBL" id="KAG9394452.1"/>
    </source>
</evidence>
<evidence type="ECO:0000256" key="3">
    <source>
        <dbReference type="ARBA" id="ARBA00022692"/>
    </source>
</evidence>
<protein>
    <recommendedName>
        <fullName evidence="7">Dolichol-phosphate mannosyltransferase subunit 3</fullName>
    </recommendedName>
</protein>
<evidence type="ECO:0000256" key="7">
    <source>
        <dbReference type="RuleBase" id="RU365085"/>
    </source>
</evidence>
<evidence type="ECO:0000256" key="4">
    <source>
        <dbReference type="ARBA" id="ARBA00022824"/>
    </source>
</evidence>
<keyword evidence="8" id="KW-0808">Transferase</keyword>
<proteinExistence type="inferred from homology"/>
<keyword evidence="8" id="KW-0328">Glycosyltransferase</keyword>
<evidence type="ECO:0000313" key="9">
    <source>
        <dbReference type="Proteomes" id="UP000717585"/>
    </source>
</evidence>
<comment type="similarity">
    <text evidence="2 7">Belongs to the DPM3 family.</text>
</comment>
<dbReference type="UniPathway" id="UPA00378"/>